<dbReference type="AlphaFoldDB" id="A0A429ZVN9"/>
<comment type="function">
    <text evidence="11">Catalyzes the phosphorylation of the hydroxyl group of 4-methyl-5-beta-hydroxyethylthiazole (THZ).</text>
</comment>
<keyword evidence="10 11" id="KW-0784">Thiamine biosynthesis</keyword>
<dbReference type="PRINTS" id="PR01099">
    <property type="entry name" value="HYETHTZKNASE"/>
</dbReference>
<sequence length="273" mass="28617">MNLALIEKVRKVNPLVHNITNLVVANDSANGLLALGASPFMSNTVAEVEEIQTFNAALVLNMGTINDEQLSAMLLAGKAANSNGKPVVIDPVGAGATAYRKKVCQQLLADIQPTLIRGNAGELASIANIPWEAKGVDAGVGSADLSLIAETVARQYNCLVLISGETDIITNGHKTYLNHNGTSYFTSMTGSGCLLSCVCGAYLGVVNHHDSDEALAALIVAATTYSLAGQLGVKTFSQGAVGSFRRNLLDQLTVIDQDIVQNFASGEWRNADA</sequence>
<dbReference type="SUPFAM" id="SSF53613">
    <property type="entry name" value="Ribokinase-like"/>
    <property type="match status" value="1"/>
</dbReference>
<dbReference type="PIRSF" id="PIRSF000513">
    <property type="entry name" value="Thz_kinase"/>
    <property type="match status" value="1"/>
</dbReference>
<dbReference type="GO" id="GO:0000287">
    <property type="term" value="F:magnesium ion binding"/>
    <property type="evidence" value="ECO:0007669"/>
    <property type="project" value="UniProtKB-UniRule"/>
</dbReference>
<evidence type="ECO:0000256" key="5">
    <source>
        <dbReference type="ARBA" id="ARBA00022723"/>
    </source>
</evidence>
<keyword evidence="13" id="KW-1185">Reference proteome</keyword>
<dbReference type="GO" id="GO:0005524">
    <property type="term" value="F:ATP binding"/>
    <property type="evidence" value="ECO:0007669"/>
    <property type="project" value="UniProtKB-UniRule"/>
</dbReference>
<name>A0A429ZVN9_9ENTE</name>
<dbReference type="CDD" id="cd01170">
    <property type="entry name" value="THZ_kinase"/>
    <property type="match status" value="1"/>
</dbReference>
<comment type="cofactor">
    <cofactor evidence="2 11">
        <name>Mg(2+)</name>
        <dbReference type="ChEBI" id="CHEBI:18420"/>
    </cofactor>
</comment>
<dbReference type="GO" id="GO:0009229">
    <property type="term" value="P:thiamine diphosphate biosynthetic process"/>
    <property type="evidence" value="ECO:0007669"/>
    <property type="project" value="UniProtKB-UniRule"/>
</dbReference>
<evidence type="ECO:0000256" key="6">
    <source>
        <dbReference type="ARBA" id="ARBA00022741"/>
    </source>
</evidence>
<keyword evidence="9 11" id="KW-0460">Magnesium</keyword>
<evidence type="ECO:0000313" key="13">
    <source>
        <dbReference type="Proteomes" id="UP000287239"/>
    </source>
</evidence>
<dbReference type="GeneID" id="98566857"/>
<dbReference type="Gene3D" id="3.40.1190.20">
    <property type="match status" value="1"/>
</dbReference>
<dbReference type="HAMAP" id="MF_00228">
    <property type="entry name" value="Thz_kinase"/>
    <property type="match status" value="1"/>
</dbReference>
<dbReference type="EC" id="2.7.1.50" evidence="11"/>
<dbReference type="Proteomes" id="UP000287239">
    <property type="component" value="Unassembled WGS sequence"/>
</dbReference>
<evidence type="ECO:0000256" key="1">
    <source>
        <dbReference type="ARBA" id="ARBA00001771"/>
    </source>
</evidence>
<dbReference type="Pfam" id="PF02110">
    <property type="entry name" value="HK"/>
    <property type="match status" value="1"/>
</dbReference>
<evidence type="ECO:0000256" key="8">
    <source>
        <dbReference type="ARBA" id="ARBA00022840"/>
    </source>
</evidence>
<dbReference type="RefSeq" id="WP_126777952.1">
    <property type="nucleotide sequence ID" value="NZ_NGJU01000001.1"/>
</dbReference>
<comment type="caution">
    <text evidence="12">The sequence shown here is derived from an EMBL/GenBank/DDBJ whole genome shotgun (WGS) entry which is preliminary data.</text>
</comment>
<evidence type="ECO:0000256" key="4">
    <source>
        <dbReference type="ARBA" id="ARBA00022679"/>
    </source>
</evidence>
<gene>
    <name evidence="11" type="primary">thiM</name>
    <name evidence="12" type="ORF">CBF35_00630</name>
</gene>
<evidence type="ECO:0000256" key="9">
    <source>
        <dbReference type="ARBA" id="ARBA00022842"/>
    </source>
</evidence>
<dbReference type="EMBL" id="NGJU01000001">
    <property type="protein sequence ID" value="RST97831.1"/>
    <property type="molecule type" value="Genomic_DNA"/>
</dbReference>
<proteinExistence type="inferred from homology"/>
<dbReference type="UniPathway" id="UPA00060">
    <property type="reaction ID" value="UER00139"/>
</dbReference>
<protein>
    <recommendedName>
        <fullName evidence="11">Hydroxyethylthiazole kinase</fullName>
        <ecNumber evidence="11">2.7.1.50</ecNumber>
    </recommendedName>
    <alternativeName>
        <fullName evidence="11">4-methyl-5-beta-hydroxyethylthiazole kinase</fullName>
        <shortName evidence="11">TH kinase</shortName>
        <shortName evidence="11">Thz kinase</shortName>
    </alternativeName>
</protein>
<evidence type="ECO:0000313" key="12">
    <source>
        <dbReference type="EMBL" id="RST97831.1"/>
    </source>
</evidence>
<keyword evidence="5 11" id="KW-0479">Metal-binding</keyword>
<dbReference type="GO" id="GO:0009228">
    <property type="term" value="P:thiamine biosynthetic process"/>
    <property type="evidence" value="ECO:0007669"/>
    <property type="project" value="UniProtKB-KW"/>
</dbReference>
<keyword evidence="7 11" id="KW-0418">Kinase</keyword>
<accession>A0A429ZVN9</accession>
<evidence type="ECO:0000256" key="3">
    <source>
        <dbReference type="ARBA" id="ARBA00004868"/>
    </source>
</evidence>
<dbReference type="NCBIfam" id="TIGR00694">
    <property type="entry name" value="thiM"/>
    <property type="match status" value="1"/>
</dbReference>
<feature type="binding site" evidence="11">
    <location>
        <position position="163"/>
    </location>
    <ligand>
        <name>ATP</name>
        <dbReference type="ChEBI" id="CHEBI:30616"/>
    </ligand>
</feature>
<feature type="binding site" evidence="11">
    <location>
        <position position="41"/>
    </location>
    <ligand>
        <name>substrate</name>
    </ligand>
</feature>
<dbReference type="NCBIfam" id="NF006830">
    <property type="entry name" value="PRK09355.1"/>
    <property type="match status" value="1"/>
</dbReference>
<evidence type="ECO:0000256" key="2">
    <source>
        <dbReference type="ARBA" id="ARBA00001946"/>
    </source>
</evidence>
<dbReference type="InterPro" id="IPR029056">
    <property type="entry name" value="Ribokinase-like"/>
</dbReference>
<evidence type="ECO:0000256" key="10">
    <source>
        <dbReference type="ARBA" id="ARBA00022977"/>
    </source>
</evidence>
<comment type="catalytic activity">
    <reaction evidence="1 11">
        <text>5-(2-hydroxyethyl)-4-methylthiazole + ATP = 4-methyl-5-(2-phosphooxyethyl)-thiazole + ADP + H(+)</text>
        <dbReference type="Rhea" id="RHEA:24212"/>
        <dbReference type="ChEBI" id="CHEBI:15378"/>
        <dbReference type="ChEBI" id="CHEBI:17957"/>
        <dbReference type="ChEBI" id="CHEBI:30616"/>
        <dbReference type="ChEBI" id="CHEBI:58296"/>
        <dbReference type="ChEBI" id="CHEBI:456216"/>
        <dbReference type="EC" id="2.7.1.50"/>
    </reaction>
</comment>
<keyword evidence="6 11" id="KW-0547">Nucleotide-binding</keyword>
<dbReference type="InterPro" id="IPR000417">
    <property type="entry name" value="Hyethyz_kinase"/>
</dbReference>
<comment type="similarity">
    <text evidence="11">Belongs to the Thz kinase family.</text>
</comment>
<feature type="binding site" evidence="11">
    <location>
        <position position="190"/>
    </location>
    <ligand>
        <name>substrate</name>
    </ligand>
</feature>
<organism evidence="12 13">
    <name type="scientific">Vagococcus salmoninarum</name>
    <dbReference type="NCBI Taxonomy" id="2739"/>
    <lineage>
        <taxon>Bacteria</taxon>
        <taxon>Bacillati</taxon>
        <taxon>Bacillota</taxon>
        <taxon>Bacilli</taxon>
        <taxon>Lactobacillales</taxon>
        <taxon>Enterococcaceae</taxon>
        <taxon>Vagococcus</taxon>
    </lineage>
</organism>
<comment type="pathway">
    <text evidence="3 11">Cofactor biosynthesis; thiamine diphosphate biosynthesis; 4-methyl-5-(2-phosphoethyl)-thiazole from 5-(2-hydroxyethyl)-4-methylthiazole: step 1/1.</text>
</comment>
<dbReference type="OrthoDB" id="9778146at2"/>
<dbReference type="GO" id="GO:0004417">
    <property type="term" value="F:hydroxyethylthiazole kinase activity"/>
    <property type="evidence" value="ECO:0007669"/>
    <property type="project" value="UniProtKB-UniRule"/>
</dbReference>
<evidence type="ECO:0000256" key="11">
    <source>
        <dbReference type="HAMAP-Rule" id="MF_00228"/>
    </source>
</evidence>
<keyword evidence="4 11" id="KW-0808">Transferase</keyword>
<keyword evidence="8 11" id="KW-0067">ATP-binding</keyword>
<evidence type="ECO:0000256" key="7">
    <source>
        <dbReference type="ARBA" id="ARBA00022777"/>
    </source>
</evidence>
<reference evidence="12 13" key="1">
    <citation type="submission" date="2017-05" db="EMBL/GenBank/DDBJ databases">
        <title>Vagococcus spp. assemblies.</title>
        <authorList>
            <person name="Gulvik C.A."/>
        </authorList>
    </citation>
    <scope>NUCLEOTIDE SEQUENCE [LARGE SCALE GENOMIC DNA]</scope>
    <source>
        <strain evidence="12 13">NCFB 2777</strain>
    </source>
</reference>
<feature type="binding site" evidence="11">
    <location>
        <position position="117"/>
    </location>
    <ligand>
        <name>ATP</name>
        <dbReference type="ChEBI" id="CHEBI:30616"/>
    </ligand>
</feature>